<dbReference type="EMBL" id="CAUOFW020002763">
    <property type="protein sequence ID" value="CAK9155924.1"/>
    <property type="molecule type" value="Genomic_DNA"/>
</dbReference>
<reference evidence="1 3" key="1">
    <citation type="submission" date="2024-02" db="EMBL/GenBank/DDBJ databases">
        <authorList>
            <person name="Vignale AGUSTIN F."/>
            <person name="Sosa J E."/>
            <person name="Modenutti C."/>
        </authorList>
    </citation>
    <scope>NUCLEOTIDE SEQUENCE [LARGE SCALE GENOMIC DNA]</scope>
</reference>
<gene>
    <name evidence="2" type="ORF">ILEXP_LOCUS24338</name>
    <name evidence="1" type="ORF">ILEXP_LOCUS9096</name>
</gene>
<dbReference type="EMBL" id="CAUOFW020001141">
    <property type="protein sequence ID" value="CAK9141510.1"/>
    <property type="molecule type" value="Genomic_DNA"/>
</dbReference>
<evidence type="ECO:0008006" key="4">
    <source>
        <dbReference type="Google" id="ProtNLM"/>
    </source>
</evidence>
<dbReference type="Proteomes" id="UP001642360">
    <property type="component" value="Unassembled WGS sequence"/>
</dbReference>
<name>A0ABC8RD94_9AQUA</name>
<organism evidence="1 3">
    <name type="scientific">Ilex paraguariensis</name>
    <name type="common">yerba mate</name>
    <dbReference type="NCBI Taxonomy" id="185542"/>
    <lineage>
        <taxon>Eukaryota</taxon>
        <taxon>Viridiplantae</taxon>
        <taxon>Streptophyta</taxon>
        <taxon>Embryophyta</taxon>
        <taxon>Tracheophyta</taxon>
        <taxon>Spermatophyta</taxon>
        <taxon>Magnoliopsida</taxon>
        <taxon>eudicotyledons</taxon>
        <taxon>Gunneridae</taxon>
        <taxon>Pentapetalae</taxon>
        <taxon>asterids</taxon>
        <taxon>campanulids</taxon>
        <taxon>Aquifoliales</taxon>
        <taxon>Aquifoliaceae</taxon>
        <taxon>Ilex</taxon>
    </lineage>
</organism>
<protein>
    <recommendedName>
        <fullName evidence="4">FAR1 domain-containing protein</fullName>
    </recommendedName>
</protein>
<sequence>MAMDDNTCEKKVDNTIDVEEKLEEPKLGMVFYTIDEIMEYYIIYGNDLGFPIKRRTSLKGDDGELRYVTFPCSHFGKSKSTTIFGE</sequence>
<proteinExistence type="predicted"/>
<comment type="caution">
    <text evidence="1">The sequence shown here is derived from an EMBL/GenBank/DDBJ whole genome shotgun (WGS) entry which is preliminary data.</text>
</comment>
<dbReference type="AlphaFoldDB" id="A0ABC8RD94"/>
<evidence type="ECO:0000313" key="3">
    <source>
        <dbReference type="Proteomes" id="UP001642360"/>
    </source>
</evidence>
<dbReference type="PANTHER" id="PTHR46328:SF35">
    <property type="entry name" value="PROTEIN FAR1-RELATED SEQUENCE 5-LIKE"/>
    <property type="match status" value="1"/>
</dbReference>
<accession>A0ABC8RD94</accession>
<feature type="non-terminal residue" evidence="1">
    <location>
        <position position="86"/>
    </location>
</feature>
<dbReference type="PANTHER" id="PTHR46328">
    <property type="entry name" value="FAR-RED IMPAIRED RESPONSIVE (FAR1) FAMILY PROTEIN-RELATED"/>
    <property type="match status" value="1"/>
</dbReference>
<keyword evidence="3" id="KW-1185">Reference proteome</keyword>
<evidence type="ECO:0000313" key="1">
    <source>
        <dbReference type="EMBL" id="CAK9141510.1"/>
    </source>
</evidence>
<evidence type="ECO:0000313" key="2">
    <source>
        <dbReference type="EMBL" id="CAK9155924.1"/>
    </source>
</evidence>